<keyword evidence="2" id="KW-1133">Transmembrane helix</keyword>
<dbReference type="OrthoDB" id="9815847at2"/>
<dbReference type="GO" id="GO:0017004">
    <property type="term" value="P:cytochrome complex assembly"/>
    <property type="evidence" value="ECO:0007669"/>
    <property type="project" value="UniProtKB-KW"/>
</dbReference>
<reference evidence="4 5" key="1">
    <citation type="submission" date="2019-06" db="EMBL/GenBank/DDBJ databases">
        <authorList>
            <person name="Jiang L."/>
        </authorList>
    </citation>
    <scope>NUCLEOTIDE SEQUENCE [LARGE SCALE GENOMIC DNA]</scope>
    <source>
        <strain evidence="4 5">YIM 48858</strain>
    </source>
</reference>
<sequence length="400" mass="41659">MLFWIVAGTLAAVVAALLVRPLLAPPPAGAAESPDAAIYRDQLAEVDRDLARGTLGPAEAERARTEIARRLLAADRAGPLSFAEAPRRAGVAVAAVAAGLVVLGSLLAYSALGRPGAGDTPLARRLAEAQALRDQRPSQAEAEAQAAGMFAEPEAPAEYLEMVEELRHIVPERGDDLTGWTLLADHEARLGRYADAARAQARVIAIKGGEATAADHLGLVDRMVAAAGGIVTPEAEAALADLAALDTDNLGLLYYLGLLEAQTGRPDRAFPLWRKVVEEAAPDSLHHRLASGQIVDVAWLAGVDYEPPAGPSDADMAAAQEMDPESREQMIRGMVDGLASRLASEGGPPADWARLITSLAVLGETERAGAILAEARSTFAGNPEAEALLDQAATQAGLDG</sequence>
<dbReference type="EMBL" id="VDFV01000051">
    <property type="protein sequence ID" value="TNC63221.1"/>
    <property type="molecule type" value="Genomic_DNA"/>
</dbReference>
<evidence type="ECO:0000256" key="1">
    <source>
        <dbReference type="ARBA" id="ARBA00022748"/>
    </source>
</evidence>
<dbReference type="Proteomes" id="UP000305709">
    <property type="component" value="Unassembled WGS sequence"/>
</dbReference>
<evidence type="ECO:0000313" key="4">
    <source>
        <dbReference type="EMBL" id="TNC63221.1"/>
    </source>
</evidence>
<keyword evidence="2" id="KW-0812">Transmembrane</keyword>
<keyword evidence="5" id="KW-1185">Reference proteome</keyword>
<evidence type="ECO:0000256" key="3">
    <source>
        <dbReference type="SAM" id="SignalP"/>
    </source>
</evidence>
<feature type="chain" id="PRO_5022902811" evidence="3">
    <location>
        <begin position="31"/>
        <end position="400"/>
    </location>
</feature>
<name>A0A5C4NBR3_9RHOB</name>
<evidence type="ECO:0000256" key="2">
    <source>
        <dbReference type="SAM" id="Phobius"/>
    </source>
</evidence>
<keyword evidence="1" id="KW-0201">Cytochrome c-type biogenesis</keyword>
<dbReference type="InterPro" id="IPR017560">
    <property type="entry name" value="Cyt_c_biogenesis_CcmI"/>
</dbReference>
<dbReference type="NCBIfam" id="TIGR03142">
    <property type="entry name" value="cytochro_ccmI"/>
    <property type="match status" value="1"/>
</dbReference>
<gene>
    <name evidence="4" type="primary">ccmI</name>
    <name evidence="4" type="ORF">FHG71_19600</name>
</gene>
<evidence type="ECO:0000313" key="5">
    <source>
        <dbReference type="Proteomes" id="UP000305709"/>
    </source>
</evidence>
<comment type="caution">
    <text evidence="4">The sequence shown here is derived from an EMBL/GenBank/DDBJ whole genome shotgun (WGS) entry which is preliminary data.</text>
</comment>
<dbReference type="RefSeq" id="WP_139083388.1">
    <property type="nucleotide sequence ID" value="NZ_VDFV01000051.1"/>
</dbReference>
<feature type="transmembrane region" description="Helical" evidence="2">
    <location>
        <begin position="89"/>
        <end position="112"/>
    </location>
</feature>
<keyword evidence="3" id="KW-0732">Signal</keyword>
<dbReference type="InterPro" id="IPR011990">
    <property type="entry name" value="TPR-like_helical_dom_sf"/>
</dbReference>
<accession>A0A5C4NBR3</accession>
<dbReference type="AlphaFoldDB" id="A0A5C4NBR3"/>
<proteinExistence type="predicted"/>
<protein>
    <submittedName>
        <fullName evidence="4">C-type cytochrome biogenesis protein CcmI</fullName>
    </submittedName>
</protein>
<dbReference type="Gene3D" id="1.25.40.10">
    <property type="entry name" value="Tetratricopeptide repeat domain"/>
    <property type="match status" value="1"/>
</dbReference>
<dbReference type="SUPFAM" id="SSF48452">
    <property type="entry name" value="TPR-like"/>
    <property type="match status" value="1"/>
</dbReference>
<keyword evidence="2" id="KW-0472">Membrane</keyword>
<feature type="signal peptide" evidence="3">
    <location>
        <begin position="1"/>
        <end position="30"/>
    </location>
</feature>
<organism evidence="4 5">
    <name type="scientific">Rubellimicrobium roseum</name>
    <dbReference type="NCBI Taxonomy" id="687525"/>
    <lineage>
        <taxon>Bacteria</taxon>
        <taxon>Pseudomonadati</taxon>
        <taxon>Pseudomonadota</taxon>
        <taxon>Alphaproteobacteria</taxon>
        <taxon>Rhodobacterales</taxon>
        <taxon>Roseobacteraceae</taxon>
        <taxon>Rubellimicrobium</taxon>
    </lineage>
</organism>